<name>A0A8H3X4R2_GIGMA</name>
<dbReference type="Proteomes" id="UP000439903">
    <property type="component" value="Unassembled WGS sequence"/>
</dbReference>
<protein>
    <submittedName>
        <fullName evidence="1">Uncharacterized protein</fullName>
    </submittedName>
</protein>
<dbReference type="OrthoDB" id="10563738at2759"/>
<sequence>MSWLCYANMAAGGTKVSERPTTRASTRTELPFKCDTVSEKSQIFSQTNRLTPLAVGDYLQRQRALVLSTLRDNS</sequence>
<keyword evidence="2" id="KW-1185">Reference proteome</keyword>
<evidence type="ECO:0000313" key="2">
    <source>
        <dbReference type="Proteomes" id="UP000439903"/>
    </source>
</evidence>
<accession>A0A8H3X4R2</accession>
<evidence type="ECO:0000313" key="1">
    <source>
        <dbReference type="EMBL" id="KAF0415738.1"/>
    </source>
</evidence>
<dbReference type="EMBL" id="WTPW01001768">
    <property type="protein sequence ID" value="KAF0415738.1"/>
    <property type="molecule type" value="Genomic_DNA"/>
</dbReference>
<comment type="caution">
    <text evidence="1">The sequence shown here is derived from an EMBL/GenBank/DDBJ whole genome shotgun (WGS) entry which is preliminary data.</text>
</comment>
<reference evidence="1 2" key="1">
    <citation type="journal article" date="2019" name="Environ. Microbiol.">
        <title>At the nexus of three kingdoms: the genome of the mycorrhizal fungus Gigaspora margarita provides insights into plant, endobacterial and fungal interactions.</title>
        <authorList>
            <person name="Venice F."/>
            <person name="Ghignone S."/>
            <person name="Salvioli di Fossalunga A."/>
            <person name="Amselem J."/>
            <person name="Novero M."/>
            <person name="Xianan X."/>
            <person name="Sedzielewska Toro K."/>
            <person name="Morin E."/>
            <person name="Lipzen A."/>
            <person name="Grigoriev I.V."/>
            <person name="Henrissat B."/>
            <person name="Martin F.M."/>
            <person name="Bonfante P."/>
        </authorList>
    </citation>
    <scope>NUCLEOTIDE SEQUENCE [LARGE SCALE GENOMIC DNA]</scope>
    <source>
        <strain evidence="1 2">BEG34</strain>
    </source>
</reference>
<proteinExistence type="predicted"/>
<gene>
    <name evidence="1" type="ORF">F8M41_007578</name>
</gene>
<organism evidence="1 2">
    <name type="scientific">Gigaspora margarita</name>
    <dbReference type="NCBI Taxonomy" id="4874"/>
    <lineage>
        <taxon>Eukaryota</taxon>
        <taxon>Fungi</taxon>
        <taxon>Fungi incertae sedis</taxon>
        <taxon>Mucoromycota</taxon>
        <taxon>Glomeromycotina</taxon>
        <taxon>Glomeromycetes</taxon>
        <taxon>Diversisporales</taxon>
        <taxon>Gigasporaceae</taxon>
        <taxon>Gigaspora</taxon>
    </lineage>
</organism>
<dbReference type="AlphaFoldDB" id="A0A8H3X4R2"/>